<name>T1H123_MEGSC</name>
<organism evidence="1 2">
    <name type="scientific">Megaselia scalaris</name>
    <name type="common">Humpbacked fly</name>
    <name type="synonym">Phora scalaris</name>
    <dbReference type="NCBI Taxonomy" id="36166"/>
    <lineage>
        <taxon>Eukaryota</taxon>
        <taxon>Metazoa</taxon>
        <taxon>Ecdysozoa</taxon>
        <taxon>Arthropoda</taxon>
        <taxon>Hexapoda</taxon>
        <taxon>Insecta</taxon>
        <taxon>Pterygota</taxon>
        <taxon>Neoptera</taxon>
        <taxon>Endopterygota</taxon>
        <taxon>Diptera</taxon>
        <taxon>Brachycera</taxon>
        <taxon>Muscomorpha</taxon>
        <taxon>Platypezoidea</taxon>
        <taxon>Phoridae</taxon>
        <taxon>Megaseliini</taxon>
        <taxon>Megaselia</taxon>
    </lineage>
</organism>
<dbReference type="HOGENOM" id="CLU_1671335_0_0_1"/>
<dbReference type="Proteomes" id="UP000015102">
    <property type="component" value="Unassembled WGS sequence"/>
</dbReference>
<dbReference type="AlphaFoldDB" id="T1H123"/>
<protein>
    <submittedName>
        <fullName evidence="1">Uncharacterized protein</fullName>
    </submittedName>
</protein>
<dbReference type="EnsemblMetazoa" id="MESCA009874-RA">
    <property type="protein sequence ID" value="MESCA009874-PA"/>
    <property type="gene ID" value="MESCA009874"/>
</dbReference>
<reference evidence="1" key="2">
    <citation type="submission" date="2015-06" db="UniProtKB">
        <authorList>
            <consortium name="EnsemblMetazoa"/>
        </authorList>
    </citation>
    <scope>IDENTIFICATION</scope>
</reference>
<accession>T1H123</accession>
<reference evidence="2" key="1">
    <citation type="submission" date="2013-02" db="EMBL/GenBank/DDBJ databases">
        <authorList>
            <person name="Hughes D."/>
        </authorList>
    </citation>
    <scope>NUCLEOTIDE SEQUENCE</scope>
    <source>
        <strain>Durham</strain>
        <strain evidence="2">NC isolate 2 -- Noor lab</strain>
    </source>
</reference>
<evidence type="ECO:0000313" key="1">
    <source>
        <dbReference type="EnsemblMetazoa" id="MESCA009874-PA"/>
    </source>
</evidence>
<keyword evidence="2" id="KW-1185">Reference proteome</keyword>
<sequence>MNRRRLQAVDFNLCYNCNDLCGNGSGVSGNSSNNVSTSTTTSSTSNCQCRNRHYNLRNLREANNAPPTKVEALKATPRAMKRSFSTGPGVVTSPRIDLLANELRPKSRNYGTTHPKKRCVQEYIFNHHKNSTINISGSSFNIFNKTEMKTRKIYKRKI</sequence>
<proteinExistence type="predicted"/>
<dbReference type="EMBL" id="CAQQ02028438">
    <property type="status" value="NOT_ANNOTATED_CDS"/>
    <property type="molecule type" value="Genomic_DNA"/>
</dbReference>
<evidence type="ECO:0000313" key="2">
    <source>
        <dbReference type="Proteomes" id="UP000015102"/>
    </source>
</evidence>